<dbReference type="AlphaFoldDB" id="A0A271KHC7"/>
<dbReference type="RefSeq" id="WP_095519887.1">
    <property type="nucleotide sequence ID" value="NZ_NPKH01000023.1"/>
</dbReference>
<dbReference type="SUPFAM" id="SSF46785">
    <property type="entry name" value="Winged helix' DNA-binding domain"/>
    <property type="match status" value="1"/>
</dbReference>
<feature type="domain" description="HTH hxlR-type" evidence="5">
    <location>
        <begin position="1"/>
        <end position="96"/>
    </location>
</feature>
<evidence type="ECO:0000256" key="3">
    <source>
        <dbReference type="ARBA" id="ARBA00023163"/>
    </source>
</evidence>
<feature type="region of interest" description="Disordered" evidence="4">
    <location>
        <begin position="93"/>
        <end position="112"/>
    </location>
</feature>
<evidence type="ECO:0000256" key="2">
    <source>
        <dbReference type="ARBA" id="ARBA00023125"/>
    </source>
</evidence>
<gene>
    <name evidence="6" type="ORF">CIT31_19260</name>
</gene>
<dbReference type="OrthoDB" id="9800350at2"/>
<evidence type="ECO:0000313" key="6">
    <source>
        <dbReference type="EMBL" id="PAP94415.1"/>
    </source>
</evidence>
<keyword evidence="3" id="KW-0804">Transcription</keyword>
<evidence type="ECO:0000259" key="5">
    <source>
        <dbReference type="PROSITE" id="PS51118"/>
    </source>
</evidence>
<dbReference type="PANTHER" id="PTHR33204">
    <property type="entry name" value="TRANSCRIPTIONAL REGULATOR, MARR FAMILY"/>
    <property type="match status" value="1"/>
</dbReference>
<dbReference type="Proteomes" id="UP000215931">
    <property type="component" value="Unassembled WGS sequence"/>
</dbReference>
<accession>A0A271KHC7</accession>
<dbReference type="EMBL" id="NPKH01000023">
    <property type="protein sequence ID" value="PAP94415.1"/>
    <property type="molecule type" value="Genomic_DNA"/>
</dbReference>
<reference evidence="6 7" key="1">
    <citation type="submission" date="2017-08" db="EMBL/GenBank/DDBJ databases">
        <title>Mesorhizobium wenxinae sp. nov., a novel rhizobial species isolated from root nodules of chickpea (Cicer arietinum L.).</title>
        <authorList>
            <person name="Zhang J."/>
        </authorList>
    </citation>
    <scope>NUCLEOTIDE SEQUENCE [LARGE SCALE GENOMIC DNA]</scope>
    <source>
        <strain evidence="7">WYCCWR 10019</strain>
    </source>
</reference>
<evidence type="ECO:0000313" key="7">
    <source>
        <dbReference type="Proteomes" id="UP000215931"/>
    </source>
</evidence>
<dbReference type="GO" id="GO:0003677">
    <property type="term" value="F:DNA binding"/>
    <property type="evidence" value="ECO:0007669"/>
    <property type="project" value="UniProtKB-KW"/>
</dbReference>
<organism evidence="6 7">
    <name type="scientific">Mesorhizobium wenxiniae</name>
    <dbReference type="NCBI Taxonomy" id="2014805"/>
    <lineage>
        <taxon>Bacteria</taxon>
        <taxon>Pseudomonadati</taxon>
        <taxon>Pseudomonadota</taxon>
        <taxon>Alphaproteobacteria</taxon>
        <taxon>Hyphomicrobiales</taxon>
        <taxon>Phyllobacteriaceae</taxon>
        <taxon>Mesorhizobium</taxon>
    </lineage>
</organism>
<proteinExistence type="predicted"/>
<dbReference type="Pfam" id="PF01638">
    <property type="entry name" value="HxlR"/>
    <property type="match status" value="1"/>
</dbReference>
<dbReference type="PROSITE" id="PS51118">
    <property type="entry name" value="HTH_HXLR"/>
    <property type="match status" value="1"/>
</dbReference>
<keyword evidence="1" id="KW-0805">Transcription regulation</keyword>
<dbReference type="InterPro" id="IPR036390">
    <property type="entry name" value="WH_DNA-bd_sf"/>
</dbReference>
<dbReference type="Gene3D" id="1.10.10.10">
    <property type="entry name" value="Winged helix-like DNA-binding domain superfamily/Winged helix DNA-binding domain"/>
    <property type="match status" value="1"/>
</dbReference>
<protein>
    <recommendedName>
        <fullName evidence="5">HTH hxlR-type domain-containing protein</fullName>
    </recommendedName>
</protein>
<keyword evidence="2" id="KW-0238">DNA-binding</keyword>
<feature type="compositionally biased region" description="Basic residues" evidence="4">
    <location>
        <begin position="94"/>
        <end position="112"/>
    </location>
</feature>
<dbReference type="InterPro" id="IPR002577">
    <property type="entry name" value="HTH_HxlR"/>
</dbReference>
<sequence>MGPLTTAFGRHGRDSTSKRRARPPLGIFNEPHRRVPGIRLLTKQLRDLGEAGLVSRTGLSRGSLRVESRVSEEGESLRPIVEMVSKWGEARLERQRRKPPATHARRIVSRNS</sequence>
<dbReference type="PANTHER" id="PTHR33204:SF29">
    <property type="entry name" value="TRANSCRIPTIONAL REGULATOR"/>
    <property type="match status" value="1"/>
</dbReference>
<comment type="caution">
    <text evidence="6">The sequence shown here is derived from an EMBL/GenBank/DDBJ whole genome shotgun (WGS) entry which is preliminary data.</text>
</comment>
<keyword evidence="7" id="KW-1185">Reference proteome</keyword>
<name>A0A271KHC7_9HYPH</name>
<feature type="region of interest" description="Disordered" evidence="4">
    <location>
        <begin position="1"/>
        <end position="30"/>
    </location>
</feature>
<evidence type="ECO:0000256" key="4">
    <source>
        <dbReference type="SAM" id="MobiDB-lite"/>
    </source>
</evidence>
<dbReference type="InterPro" id="IPR036388">
    <property type="entry name" value="WH-like_DNA-bd_sf"/>
</dbReference>
<evidence type="ECO:0000256" key="1">
    <source>
        <dbReference type="ARBA" id="ARBA00023015"/>
    </source>
</evidence>